<evidence type="ECO:0000313" key="2">
    <source>
        <dbReference type="Proteomes" id="UP000247233"/>
    </source>
</evidence>
<dbReference type="RefSeq" id="XP_025402127.1">
    <property type="nucleotide sequence ID" value="XM_025546368.1"/>
</dbReference>
<organism evidence="1 2">
    <name type="scientific">Aspergillus heteromorphus CBS 117.55</name>
    <dbReference type="NCBI Taxonomy" id="1448321"/>
    <lineage>
        <taxon>Eukaryota</taxon>
        <taxon>Fungi</taxon>
        <taxon>Dikarya</taxon>
        <taxon>Ascomycota</taxon>
        <taxon>Pezizomycotina</taxon>
        <taxon>Eurotiomycetes</taxon>
        <taxon>Eurotiomycetidae</taxon>
        <taxon>Eurotiales</taxon>
        <taxon>Aspergillaceae</taxon>
        <taxon>Aspergillus</taxon>
        <taxon>Aspergillus subgen. Circumdati</taxon>
    </lineage>
</organism>
<dbReference type="VEuPathDB" id="FungiDB:BO70DRAFT_393457"/>
<dbReference type="EMBL" id="MSFL01000004">
    <property type="protein sequence ID" value="PWY88940.1"/>
    <property type="molecule type" value="Genomic_DNA"/>
</dbReference>
<dbReference type="Proteomes" id="UP000247233">
    <property type="component" value="Unassembled WGS sequence"/>
</dbReference>
<keyword evidence="2" id="KW-1185">Reference proteome</keyword>
<dbReference type="GeneID" id="37068605"/>
<sequence length="149" mass="16062">MCLEITFRFRAEDITMTSTIAGDMKGRDTAVTTDQPIDTEADPLGSMFFASVPTVPWINSAPHTSKLSLRPAAGSQDLRGLRANAANDYISYGVSSSRISSSQPRVLSGFGDWDRHRCSVFGTVVDVVVAVCNPPKFEANDPSSSLFVV</sequence>
<evidence type="ECO:0000313" key="1">
    <source>
        <dbReference type="EMBL" id="PWY88940.1"/>
    </source>
</evidence>
<accession>A0A317WXG8</accession>
<proteinExistence type="predicted"/>
<name>A0A317WXG8_9EURO</name>
<dbReference type="AlphaFoldDB" id="A0A317WXG8"/>
<protein>
    <submittedName>
        <fullName evidence="1">Uncharacterized protein</fullName>
    </submittedName>
</protein>
<gene>
    <name evidence="1" type="ORF">BO70DRAFT_393457</name>
</gene>
<comment type="caution">
    <text evidence="1">The sequence shown here is derived from an EMBL/GenBank/DDBJ whole genome shotgun (WGS) entry which is preliminary data.</text>
</comment>
<reference evidence="1 2" key="1">
    <citation type="submission" date="2016-12" db="EMBL/GenBank/DDBJ databases">
        <title>The genomes of Aspergillus section Nigri reveals drivers in fungal speciation.</title>
        <authorList>
            <consortium name="DOE Joint Genome Institute"/>
            <person name="Vesth T.C."/>
            <person name="Nybo J."/>
            <person name="Theobald S."/>
            <person name="Brandl J."/>
            <person name="Frisvad J.C."/>
            <person name="Nielsen K.F."/>
            <person name="Lyhne E.K."/>
            <person name="Kogle M.E."/>
            <person name="Kuo A."/>
            <person name="Riley R."/>
            <person name="Clum A."/>
            <person name="Nolan M."/>
            <person name="Lipzen A."/>
            <person name="Salamov A."/>
            <person name="Henrissat B."/>
            <person name="Wiebenga A."/>
            <person name="De Vries R.P."/>
            <person name="Grigoriev I.V."/>
            <person name="Mortensen U.H."/>
            <person name="Andersen M.R."/>
            <person name="Baker S.E."/>
        </authorList>
    </citation>
    <scope>NUCLEOTIDE SEQUENCE [LARGE SCALE GENOMIC DNA]</scope>
    <source>
        <strain evidence="1 2">CBS 117.55</strain>
    </source>
</reference>